<evidence type="ECO:0000313" key="1">
    <source>
        <dbReference type="Proteomes" id="UP001652661"/>
    </source>
</evidence>
<protein>
    <submittedName>
        <fullName evidence="2">Uncharacterized protein isoform X2</fullName>
    </submittedName>
</protein>
<accession>A0ABM4GQE4</accession>
<organism evidence="1 2">
    <name type="scientific">Drosophila kikkawai</name>
    <name type="common">Fruit fly</name>
    <dbReference type="NCBI Taxonomy" id="30033"/>
    <lineage>
        <taxon>Eukaryota</taxon>
        <taxon>Metazoa</taxon>
        <taxon>Ecdysozoa</taxon>
        <taxon>Arthropoda</taxon>
        <taxon>Hexapoda</taxon>
        <taxon>Insecta</taxon>
        <taxon>Pterygota</taxon>
        <taxon>Neoptera</taxon>
        <taxon>Endopterygota</taxon>
        <taxon>Diptera</taxon>
        <taxon>Brachycera</taxon>
        <taxon>Muscomorpha</taxon>
        <taxon>Ephydroidea</taxon>
        <taxon>Drosophilidae</taxon>
        <taxon>Drosophila</taxon>
        <taxon>Sophophora</taxon>
    </lineage>
</organism>
<keyword evidence="1" id="KW-1185">Reference proteome</keyword>
<proteinExistence type="predicted"/>
<dbReference type="Proteomes" id="UP001652661">
    <property type="component" value="Unplaced"/>
</dbReference>
<reference evidence="2" key="1">
    <citation type="submission" date="2025-08" db="UniProtKB">
        <authorList>
            <consortium name="RefSeq"/>
        </authorList>
    </citation>
    <scope>IDENTIFICATION</scope>
    <source>
        <strain evidence="2">14028-0561.14</strain>
        <tissue evidence="2">Whole fly</tissue>
    </source>
</reference>
<dbReference type="RefSeq" id="XP_070144924.1">
    <property type="nucleotide sequence ID" value="XM_070288823.1"/>
</dbReference>
<gene>
    <name evidence="2" type="primary">LOC138929382</name>
</gene>
<evidence type="ECO:0000313" key="2">
    <source>
        <dbReference type="RefSeq" id="XP_070144924.1"/>
    </source>
</evidence>
<sequence>MTRLQWVQMPREEALHHPDWPVGRGPLCANSVAKQEAPHHEELPAVVEMAAGGQTQLSLDNLASRERSAFRWPDVGTHRTITGHV</sequence>
<dbReference type="GeneID" id="138929382"/>
<name>A0ABM4GQE4_DROKI</name>